<evidence type="ECO:0000313" key="2">
    <source>
        <dbReference type="Proteomes" id="UP000663400"/>
    </source>
</evidence>
<dbReference type="EMBL" id="CP071517">
    <property type="protein sequence ID" value="QSX75852.1"/>
    <property type="molecule type" value="Genomic_DNA"/>
</dbReference>
<reference evidence="1 2" key="1">
    <citation type="submission" date="2021-02" db="EMBL/GenBank/DDBJ databases">
        <title>Lysobacter arenosi sp. nov., isolated from soil of gangwondo yeongwol, south Korea.</title>
        <authorList>
            <person name="Kim K.R."/>
            <person name="Kim K.H."/>
            <person name="Jeon C.O."/>
        </authorList>
    </citation>
    <scope>NUCLEOTIDE SEQUENCE [LARGE SCALE GENOMIC DNA]</scope>
    <source>
        <strain evidence="1 2">R7</strain>
    </source>
</reference>
<gene>
    <name evidence="1" type="ORF">HIV01_004840</name>
</gene>
<keyword evidence="2" id="KW-1185">Reference proteome</keyword>
<dbReference type="Proteomes" id="UP000663400">
    <property type="component" value="Chromosome"/>
</dbReference>
<evidence type="ECO:0000313" key="1">
    <source>
        <dbReference type="EMBL" id="QSX75852.1"/>
    </source>
</evidence>
<dbReference type="RefSeq" id="WP_200605213.1">
    <property type="nucleotide sequence ID" value="NZ_CP071517.1"/>
</dbReference>
<accession>A0ABX7RFZ4</accession>
<organism evidence="1 2">
    <name type="scientific">Lysobacter arenosi</name>
    <dbReference type="NCBI Taxonomy" id="2795387"/>
    <lineage>
        <taxon>Bacteria</taxon>
        <taxon>Pseudomonadati</taxon>
        <taxon>Pseudomonadota</taxon>
        <taxon>Gammaproteobacteria</taxon>
        <taxon>Lysobacterales</taxon>
        <taxon>Lysobacteraceae</taxon>
        <taxon>Lysobacter</taxon>
    </lineage>
</organism>
<name>A0ABX7RFZ4_9GAMM</name>
<protein>
    <submittedName>
        <fullName evidence="1">Uncharacterized protein</fullName>
    </submittedName>
</protein>
<proteinExistence type="predicted"/>
<sequence>MTNDRETFQWVPPAATWPELQTQLQALREEVQRMVQDTPGDPGLYERFAGMAGAIVDRAPPDLVESVQSELGSILRDLGLSGDAVD</sequence>